<feature type="region of interest" description="Disordered" evidence="1">
    <location>
        <begin position="1029"/>
        <end position="1049"/>
    </location>
</feature>
<dbReference type="SUPFAM" id="SSF56112">
    <property type="entry name" value="Protein kinase-like (PK-like)"/>
    <property type="match status" value="1"/>
</dbReference>
<organism evidence="3 4">
    <name type="scientific">Schizothecium vesticola</name>
    <dbReference type="NCBI Taxonomy" id="314040"/>
    <lineage>
        <taxon>Eukaryota</taxon>
        <taxon>Fungi</taxon>
        <taxon>Dikarya</taxon>
        <taxon>Ascomycota</taxon>
        <taxon>Pezizomycotina</taxon>
        <taxon>Sordariomycetes</taxon>
        <taxon>Sordariomycetidae</taxon>
        <taxon>Sordariales</taxon>
        <taxon>Schizotheciaceae</taxon>
        <taxon>Schizothecium</taxon>
    </lineage>
</organism>
<feature type="region of interest" description="Disordered" evidence="1">
    <location>
        <begin position="1291"/>
        <end position="1312"/>
    </location>
</feature>
<evidence type="ECO:0000313" key="3">
    <source>
        <dbReference type="EMBL" id="KAK0750606.1"/>
    </source>
</evidence>
<evidence type="ECO:0000256" key="1">
    <source>
        <dbReference type="SAM" id="MobiDB-lite"/>
    </source>
</evidence>
<proteinExistence type="predicted"/>
<protein>
    <recommendedName>
        <fullName evidence="2">Protein kinase domain-containing protein</fullName>
    </recommendedName>
</protein>
<dbReference type="InterPro" id="IPR010730">
    <property type="entry name" value="HET"/>
</dbReference>
<evidence type="ECO:0000259" key="2">
    <source>
        <dbReference type="PROSITE" id="PS50011"/>
    </source>
</evidence>
<dbReference type="Pfam" id="PF00069">
    <property type="entry name" value="Pkinase"/>
    <property type="match status" value="1"/>
</dbReference>
<feature type="domain" description="Protein kinase" evidence="2">
    <location>
        <begin position="185"/>
        <end position="533"/>
    </location>
</feature>
<feature type="region of interest" description="Disordered" evidence="1">
    <location>
        <begin position="526"/>
        <end position="554"/>
    </location>
</feature>
<comment type="caution">
    <text evidence="3">The sequence shown here is derived from an EMBL/GenBank/DDBJ whole genome shotgun (WGS) entry which is preliminary data.</text>
</comment>
<gene>
    <name evidence="3" type="ORF">B0T18DRAFT_488201</name>
</gene>
<accession>A0AA40F404</accession>
<dbReference type="GO" id="GO:0004672">
    <property type="term" value="F:protein kinase activity"/>
    <property type="evidence" value="ECO:0007669"/>
    <property type="project" value="InterPro"/>
</dbReference>
<dbReference type="Gene3D" id="1.10.510.10">
    <property type="entry name" value="Transferase(Phosphotransferase) domain 1"/>
    <property type="match status" value="1"/>
</dbReference>
<sequence length="1417" mass="157456">MSDSGSDSEPVRFADLLMDSQLRVESEFDRDGRRFLPERHLDSLLTEQNISDELKINLDSSKSKSIKNMSEAELAELITYIRTRSKKVFAIVASMEDGTPRAVMKTLMDGNFSDDCLPIEHPDVQQPHTLTLLGKGGTWWKVGRIEKFYDQQWRFLAPVFSVGADDTGADRPYRAPTIMPFTKRYDDEANVSEGAFGQVGKFEIHPCHLVDPSNPEKLWTDYVAVKEIKKDIMINWDKEATNLKKMNALQSDHIVRFLTAFRRGEDGTVRHFLMFEWADGGTLRNLWKTYPRPILTPGLVFAAVKQIEGLANAICMAHYPPGPLSTHFRHGDLKPENILWFKAKNAGGDDIGTLKIADWGLAKEQHVVTVLRSVNTSTKFGTRRYEPPEEETRLAVGLQTHHLVPDSNQTNRKGKRRSRLYDVWAMGCVTLEFIVWLMYGEDVLEQFHREFYVERLDRIDPFYQIRTDERGESFAQVHEVAVKWMDHMARDHICKPGETALGNLLEIVQRCLLVVNLPRDLGTSFGKTGHNTQAMGSTKSLRPRRGSSTSTTSTTSFLSDITAARVGSISSSEEDVTALVVPSIVFHDEANDDADDQAVTEAEPPSPFSIDPRGGGPGRTTADQLVNFLAEMIKDHDEEEYWLKGEPGPPPQFQSPQDVISHGASYQTEDSASTIQGDGRTADPVLIPGGLRPPEETRMDYGISQLDEDWETSIDNDFATQVIGGIASSPAFSAATNTTISSNLCRQCQELREGIWNTAFNKIYDVSALEANSSRCDLCGLLWRSCQRLNVTKLINIMFERAGSSLRMNGLSGRGLSIFRSPNLKTRADRETQIGFGKLPEGNDAAQFEIIKHWLRNCDENHKQTTCRPAPPGYAASSATASKTKRLPTRVIDTGSIGDEFVRLVETNPSHTGEWIALSHKWGLETSSHFCTTVDTVEDYKRGIPLASLPATFRDAVIVTRAIPGCQYLWIDSICILQGPGGDFNKEAKNVAEVYSGASLVLAVSRAAHQSDGFLKSLVPRDFVALSGRMGEPSRATPRTAQQQTGGGEDEAPFYICEDIDDFDAHVLKGPLNRRGWVLQEHALARRTVFFTDKQMYFECGEGVRCQTMTKMKNDVAAFLGDPNFPQIIGIGRAQGAKIIHYQNLFAQYSGLEFTRPFDRPVAIDGLQSRILSALRASGGYGIIDEGEQRGLLRRSLLWHRSSQTPSLKRIVFLPCHVISKVPSWSWMAYTGAIEYIKPNFSRVEWAPVQSPWFPPLTTTGTHAENDHHPIDLALVATAYRFDTSHMSGEPWLRLDEPAEPSSSGSSSRKVPVGADDGILCVVLGTQKEPGPSTSALTSQGTVRRLSFSSAPMPSNSKRGNLLSYFILVRPVQKDEKGNGADGANRSVRSTLYERVGAGYLPQKCIDLESGVTVTIV</sequence>
<dbReference type="PANTHER" id="PTHR33112">
    <property type="entry name" value="DOMAIN PROTEIN, PUTATIVE-RELATED"/>
    <property type="match status" value="1"/>
</dbReference>
<evidence type="ECO:0000313" key="4">
    <source>
        <dbReference type="Proteomes" id="UP001172155"/>
    </source>
</evidence>
<dbReference type="InterPro" id="IPR011009">
    <property type="entry name" value="Kinase-like_dom_sf"/>
</dbReference>
<dbReference type="EMBL" id="JAUKUD010000003">
    <property type="protein sequence ID" value="KAK0750606.1"/>
    <property type="molecule type" value="Genomic_DNA"/>
</dbReference>
<feature type="region of interest" description="Disordered" evidence="1">
    <location>
        <begin position="590"/>
        <end position="618"/>
    </location>
</feature>
<dbReference type="PANTHER" id="PTHR33112:SF10">
    <property type="entry name" value="TOL"/>
    <property type="match status" value="1"/>
</dbReference>
<name>A0AA40F404_9PEZI</name>
<dbReference type="PROSITE" id="PS50011">
    <property type="entry name" value="PROTEIN_KINASE_DOM"/>
    <property type="match status" value="1"/>
</dbReference>
<dbReference type="Gene3D" id="3.30.200.20">
    <property type="entry name" value="Phosphorylase Kinase, domain 1"/>
    <property type="match status" value="1"/>
</dbReference>
<dbReference type="Proteomes" id="UP001172155">
    <property type="component" value="Unassembled WGS sequence"/>
</dbReference>
<dbReference type="GO" id="GO:0005524">
    <property type="term" value="F:ATP binding"/>
    <property type="evidence" value="ECO:0007669"/>
    <property type="project" value="InterPro"/>
</dbReference>
<dbReference type="InterPro" id="IPR000719">
    <property type="entry name" value="Prot_kinase_dom"/>
</dbReference>
<reference evidence="3" key="1">
    <citation type="submission" date="2023-06" db="EMBL/GenBank/DDBJ databases">
        <title>Genome-scale phylogeny and comparative genomics of the fungal order Sordariales.</title>
        <authorList>
            <consortium name="Lawrence Berkeley National Laboratory"/>
            <person name="Hensen N."/>
            <person name="Bonometti L."/>
            <person name="Westerberg I."/>
            <person name="Brannstrom I.O."/>
            <person name="Guillou S."/>
            <person name="Cros-Aarteil S."/>
            <person name="Calhoun S."/>
            <person name="Haridas S."/>
            <person name="Kuo A."/>
            <person name="Mondo S."/>
            <person name="Pangilinan J."/>
            <person name="Riley R."/>
            <person name="LaButti K."/>
            <person name="Andreopoulos B."/>
            <person name="Lipzen A."/>
            <person name="Chen C."/>
            <person name="Yanf M."/>
            <person name="Daum C."/>
            <person name="Ng V."/>
            <person name="Clum A."/>
            <person name="Steindorff A."/>
            <person name="Ohm R."/>
            <person name="Martin F."/>
            <person name="Silar P."/>
            <person name="Natvig D."/>
            <person name="Lalanne C."/>
            <person name="Gautier V."/>
            <person name="Ament-velasquez S.L."/>
            <person name="Kruys A."/>
            <person name="Hutchinson M.I."/>
            <person name="Powell A.J."/>
            <person name="Barry K."/>
            <person name="Miller A.N."/>
            <person name="Grigoriev I.V."/>
            <person name="Debuchy R."/>
            <person name="Gladieux P."/>
            <person name="Thoren M.H."/>
            <person name="Johannesson H."/>
        </authorList>
    </citation>
    <scope>NUCLEOTIDE SEQUENCE</scope>
    <source>
        <strain evidence="3">SMH3187-1</strain>
    </source>
</reference>
<dbReference type="SMART" id="SM00220">
    <property type="entry name" value="S_TKc"/>
    <property type="match status" value="1"/>
</dbReference>
<feature type="compositionally biased region" description="Polar residues" evidence="1">
    <location>
        <begin position="526"/>
        <end position="540"/>
    </location>
</feature>
<keyword evidence="4" id="KW-1185">Reference proteome</keyword>
<feature type="region of interest" description="Disordered" evidence="1">
    <location>
        <begin position="672"/>
        <end position="697"/>
    </location>
</feature>
<dbReference type="Pfam" id="PF06985">
    <property type="entry name" value="HET"/>
    <property type="match status" value="1"/>
</dbReference>